<dbReference type="Proteomes" id="UP000063387">
    <property type="component" value="Chromosome"/>
</dbReference>
<reference evidence="7 8" key="1">
    <citation type="journal article" date="2016" name="Genome Announc.">
        <title>Draft Genome Sequence of 'Halomonas chromatireducens' Strain AGD 8-3, a Haloalkaliphilic Chromate- and Selenite-Reducing Gammaproteobacterium.</title>
        <authorList>
            <person name="Sharko F.S."/>
            <person name="Shapovalova A.A."/>
            <person name="Tsygankova S.V."/>
            <person name="Komova A.V."/>
            <person name="Boulygina E.S."/>
            <person name="Teslyuk A.B."/>
            <person name="Gotovtsev P.M."/>
            <person name="Namsaraev Z.B."/>
            <person name="Khijniak T.V."/>
            <person name="Nedoluzhko A.V."/>
            <person name="Vasilov R.G."/>
        </authorList>
    </citation>
    <scope>NUCLEOTIDE SEQUENCE [LARGE SCALE GENOMIC DNA]</scope>
    <source>
        <strain evidence="7 8">AGD 8-3</strain>
    </source>
</reference>
<keyword evidence="8" id="KW-1185">Reference proteome</keyword>
<name>A0A120JW09_9GAMM</name>
<dbReference type="SUPFAM" id="SSF141868">
    <property type="entry name" value="EAL domain-like"/>
    <property type="match status" value="1"/>
</dbReference>
<dbReference type="InterPro" id="IPR052155">
    <property type="entry name" value="Biofilm_reg_signaling"/>
</dbReference>
<evidence type="ECO:0000259" key="6">
    <source>
        <dbReference type="PROSITE" id="PS50887"/>
    </source>
</evidence>
<dbReference type="PATRIC" id="fig|507626.3.peg.1774"/>
<dbReference type="Pfam" id="PF13426">
    <property type="entry name" value="PAS_9"/>
    <property type="match status" value="1"/>
</dbReference>
<dbReference type="Pfam" id="PF00990">
    <property type="entry name" value="GGDEF"/>
    <property type="match status" value="1"/>
</dbReference>
<organism evidence="7 8">
    <name type="scientific">Halomonas chromatireducens</name>
    <dbReference type="NCBI Taxonomy" id="507626"/>
    <lineage>
        <taxon>Bacteria</taxon>
        <taxon>Pseudomonadati</taxon>
        <taxon>Pseudomonadota</taxon>
        <taxon>Gammaproteobacteria</taxon>
        <taxon>Oceanospirillales</taxon>
        <taxon>Halomonadaceae</taxon>
        <taxon>Halomonas</taxon>
    </lineage>
</organism>
<dbReference type="InterPro" id="IPR001633">
    <property type="entry name" value="EAL_dom"/>
</dbReference>
<proteinExistence type="predicted"/>
<feature type="transmembrane region" description="Helical" evidence="2">
    <location>
        <begin position="211"/>
        <end position="234"/>
    </location>
</feature>
<feature type="domain" description="EAL" evidence="5">
    <location>
        <begin position="543"/>
        <end position="794"/>
    </location>
</feature>
<dbReference type="InterPro" id="IPR043128">
    <property type="entry name" value="Rev_trsase/Diguanyl_cyclase"/>
</dbReference>
<dbReference type="AlphaFoldDB" id="A0A120JW09"/>
<dbReference type="Gene3D" id="3.30.450.20">
    <property type="entry name" value="PAS domain"/>
    <property type="match status" value="1"/>
</dbReference>
<evidence type="ECO:0000313" key="8">
    <source>
        <dbReference type="Proteomes" id="UP000063387"/>
    </source>
</evidence>
<protein>
    <submittedName>
        <fullName evidence="7">Phytochrome-like protein cph2</fullName>
    </submittedName>
</protein>
<evidence type="ECO:0000259" key="5">
    <source>
        <dbReference type="PROSITE" id="PS50883"/>
    </source>
</evidence>
<keyword evidence="2" id="KW-1133">Transmembrane helix</keyword>
<dbReference type="SMART" id="SM00091">
    <property type="entry name" value="PAS"/>
    <property type="match status" value="1"/>
</dbReference>
<dbReference type="CDD" id="cd00130">
    <property type="entry name" value="PAS"/>
    <property type="match status" value="1"/>
</dbReference>
<evidence type="ECO:0000256" key="2">
    <source>
        <dbReference type="SAM" id="Phobius"/>
    </source>
</evidence>
<dbReference type="PROSITE" id="PS50112">
    <property type="entry name" value="PAS"/>
    <property type="match status" value="1"/>
</dbReference>
<dbReference type="FunFam" id="3.30.70.270:FF:000001">
    <property type="entry name" value="Diguanylate cyclase domain protein"/>
    <property type="match status" value="1"/>
</dbReference>
<evidence type="ECO:0000259" key="3">
    <source>
        <dbReference type="PROSITE" id="PS50112"/>
    </source>
</evidence>
<dbReference type="PROSITE" id="PS50113">
    <property type="entry name" value="PAC"/>
    <property type="match status" value="1"/>
</dbReference>
<dbReference type="CDD" id="cd01949">
    <property type="entry name" value="GGDEF"/>
    <property type="match status" value="1"/>
</dbReference>
<dbReference type="InterPro" id="IPR035965">
    <property type="entry name" value="PAS-like_dom_sf"/>
</dbReference>
<dbReference type="KEGG" id="hco:LOKO_01778"/>
<evidence type="ECO:0000259" key="4">
    <source>
        <dbReference type="PROSITE" id="PS50113"/>
    </source>
</evidence>
<dbReference type="EMBL" id="CP014226">
    <property type="protein sequence ID" value="AMD00846.1"/>
    <property type="molecule type" value="Genomic_DNA"/>
</dbReference>
<dbReference type="SMART" id="SM00052">
    <property type="entry name" value="EAL"/>
    <property type="match status" value="1"/>
</dbReference>
<dbReference type="SUPFAM" id="SSF55785">
    <property type="entry name" value="PYP-like sensor domain (PAS domain)"/>
    <property type="match status" value="1"/>
</dbReference>
<dbReference type="CDD" id="cd01948">
    <property type="entry name" value="EAL"/>
    <property type="match status" value="1"/>
</dbReference>
<dbReference type="NCBIfam" id="TIGR00254">
    <property type="entry name" value="GGDEF"/>
    <property type="match status" value="1"/>
</dbReference>
<dbReference type="SUPFAM" id="SSF55073">
    <property type="entry name" value="Nucleotide cyclase"/>
    <property type="match status" value="1"/>
</dbReference>
<dbReference type="PANTHER" id="PTHR44757">
    <property type="entry name" value="DIGUANYLATE CYCLASE DGCP"/>
    <property type="match status" value="1"/>
</dbReference>
<feature type="domain" description="PAS" evidence="3">
    <location>
        <begin position="241"/>
        <end position="296"/>
    </location>
</feature>
<dbReference type="PROSITE" id="PS50887">
    <property type="entry name" value="GGDEF"/>
    <property type="match status" value="1"/>
</dbReference>
<accession>A0A120JW09</accession>
<dbReference type="InterPro" id="IPR000160">
    <property type="entry name" value="GGDEF_dom"/>
</dbReference>
<dbReference type="SMART" id="SM00267">
    <property type="entry name" value="GGDEF"/>
    <property type="match status" value="1"/>
</dbReference>
<dbReference type="Pfam" id="PF00563">
    <property type="entry name" value="EAL"/>
    <property type="match status" value="1"/>
</dbReference>
<dbReference type="GO" id="GO:0003824">
    <property type="term" value="F:catalytic activity"/>
    <property type="evidence" value="ECO:0007669"/>
    <property type="project" value="UniProtKB-ARBA"/>
</dbReference>
<feature type="domain" description="PAC" evidence="4">
    <location>
        <begin position="315"/>
        <end position="367"/>
    </location>
</feature>
<gene>
    <name evidence="7" type="primary">cph2_9</name>
    <name evidence="7" type="ORF">LOKO_01778</name>
</gene>
<dbReference type="Gene3D" id="3.20.20.450">
    <property type="entry name" value="EAL domain"/>
    <property type="match status" value="1"/>
</dbReference>
<dbReference type="InterPro" id="IPR035919">
    <property type="entry name" value="EAL_sf"/>
</dbReference>
<dbReference type="InterPro" id="IPR029787">
    <property type="entry name" value="Nucleotide_cyclase"/>
</dbReference>
<reference evidence="7 8" key="2">
    <citation type="submission" date="2016-02" db="EMBL/GenBank/DDBJ databases">
        <authorList>
            <person name="Wen L."/>
            <person name="He K."/>
            <person name="Yang H."/>
        </authorList>
    </citation>
    <scope>NUCLEOTIDE SEQUENCE [LARGE SCALE GENOMIC DNA]</scope>
    <source>
        <strain evidence="7 8">AGD 8-3</strain>
    </source>
</reference>
<comment type="cofactor">
    <cofactor evidence="1">
        <name>Mg(2+)</name>
        <dbReference type="ChEBI" id="CHEBI:18420"/>
    </cofactor>
</comment>
<dbReference type="InterPro" id="IPR001610">
    <property type="entry name" value="PAC"/>
</dbReference>
<dbReference type="Gene3D" id="3.30.70.270">
    <property type="match status" value="1"/>
</dbReference>
<dbReference type="InterPro" id="IPR000014">
    <property type="entry name" value="PAS"/>
</dbReference>
<keyword evidence="2" id="KW-0812">Transmembrane</keyword>
<dbReference type="NCBIfam" id="TIGR00229">
    <property type="entry name" value="sensory_box"/>
    <property type="match status" value="1"/>
</dbReference>
<feature type="domain" description="GGDEF" evidence="6">
    <location>
        <begin position="399"/>
        <end position="532"/>
    </location>
</feature>
<dbReference type="SMART" id="SM00086">
    <property type="entry name" value="PAC"/>
    <property type="match status" value="1"/>
</dbReference>
<dbReference type="InterPro" id="IPR000700">
    <property type="entry name" value="PAS-assoc_C"/>
</dbReference>
<sequence length="794" mass="88732">MQAWTKAPRSKTYRGKAVGLTLALLLVAALAAGFSVAVVQIQSAIAAYIGGQSAWSRAQLAAVYNLDTYAETGHPDALQRSRDWLAVPLGGLDARRALDATPVDLPAARDGMLRGLNHPDDIGRMISLYRLFAEYPLFHEAVHIWRESDTYLLELVSLTDQLADEWQSGAPSMAEISRLRTRLQEVNRGLTPLTEDFRRAMTDASREMRRILSLLSVAFLLVMCLIAGLLGWHLSRVITAAEHKFRVTFEQAAVGMAQVDDKGYLIDVNQALCGILHYPKEALLGMRYRDLVYPEDWDIGRQQRADMLAGTINSYTLEQRFLCRAGDTVWVKLTASRMLDDTRRAPLYVVIIEDVSESRRLSVELDYQATHDVLTGLPNRRSFERSLAEALRQARTEDSTHALCLVDLDQFKIVNDTSGHVAGDQLLRQTADLLHSHLREGDLLARLGGDEFAVILENCDVEKACQVTEKLRAIVSDTPFSWEGTLYTPGCSIGVVPITASSSDTGSLLRTADIACYLAKEQGRNRVHLLQENDRQLAEQRGEMEWLGRIRSALAEQRIFLDAQRLVCLARPDSLRYEVLVRLIDENGAVIPPGDFLPAAERFGAAHQIDRWVIEHVCQQLAAHPQHLARLEVCHINLSGRSFDHADFHDFVVETLDHYALPPSKLCFEITETAAVRNLHDVTTFMEKLSKRGCTFALDDFGAGLSSFGYLRCLPVDCLKIDGLFVRDIANDETDLAMVRAINQIGQTLNKIIVAEFVETDEALELLREMGVHYAQGYGVHRPCRFKALLAETS</sequence>
<dbReference type="STRING" id="507626.LOKO_01778"/>
<dbReference type="PROSITE" id="PS50883">
    <property type="entry name" value="EAL"/>
    <property type="match status" value="1"/>
</dbReference>
<evidence type="ECO:0000256" key="1">
    <source>
        <dbReference type="ARBA" id="ARBA00001946"/>
    </source>
</evidence>
<keyword evidence="2" id="KW-0472">Membrane</keyword>
<evidence type="ECO:0000313" key="7">
    <source>
        <dbReference type="EMBL" id="AMD00846.1"/>
    </source>
</evidence>
<dbReference type="PANTHER" id="PTHR44757:SF4">
    <property type="entry name" value="DIGUANYLATE CYCLASE DGCE-RELATED"/>
    <property type="match status" value="1"/>
</dbReference>